<proteinExistence type="predicted"/>
<sequence>MPLPPPGLANLPQSGHSLDSMSSSMESFPLPPSPKSFSYVPLCPAQGHGAVWSVVVLLRRGRRWRYCAEGLRNGGMPRRAAASHEGEIWRATTRARRVHDALEMPRGCHLSRPNGCPRTMLQSATLMAAELRWR</sequence>
<feature type="compositionally biased region" description="Low complexity" evidence="1">
    <location>
        <begin position="14"/>
        <end position="28"/>
    </location>
</feature>
<feature type="region of interest" description="Disordered" evidence="1">
    <location>
        <begin position="1"/>
        <end position="29"/>
    </location>
</feature>
<protein>
    <submittedName>
        <fullName evidence="2">Uncharacterized protein</fullName>
    </submittedName>
</protein>
<accession>A0A0A9ED97</accession>
<evidence type="ECO:0000256" key="1">
    <source>
        <dbReference type="SAM" id="MobiDB-lite"/>
    </source>
</evidence>
<reference evidence="2" key="2">
    <citation type="journal article" date="2015" name="Data Brief">
        <title>Shoot transcriptome of the giant reed, Arundo donax.</title>
        <authorList>
            <person name="Barrero R.A."/>
            <person name="Guerrero F.D."/>
            <person name="Moolhuijzen P."/>
            <person name="Goolsby J.A."/>
            <person name="Tidwell J."/>
            <person name="Bellgard S.E."/>
            <person name="Bellgard M.I."/>
        </authorList>
    </citation>
    <scope>NUCLEOTIDE SEQUENCE</scope>
    <source>
        <tissue evidence="2">Shoot tissue taken approximately 20 cm above the soil surface</tissue>
    </source>
</reference>
<name>A0A0A9ED97_ARUDO</name>
<evidence type="ECO:0000313" key="2">
    <source>
        <dbReference type="EMBL" id="JAD94007.1"/>
    </source>
</evidence>
<dbReference type="AlphaFoldDB" id="A0A0A9ED97"/>
<reference evidence="2" key="1">
    <citation type="submission" date="2014-09" db="EMBL/GenBank/DDBJ databases">
        <authorList>
            <person name="Magalhaes I.L.F."/>
            <person name="Oliveira U."/>
            <person name="Santos F.R."/>
            <person name="Vidigal T.H.D.A."/>
            <person name="Brescovit A.D."/>
            <person name="Santos A.J."/>
        </authorList>
    </citation>
    <scope>NUCLEOTIDE SEQUENCE</scope>
    <source>
        <tissue evidence="2">Shoot tissue taken approximately 20 cm above the soil surface</tissue>
    </source>
</reference>
<dbReference type="EMBL" id="GBRH01203888">
    <property type="protein sequence ID" value="JAD94007.1"/>
    <property type="molecule type" value="Transcribed_RNA"/>
</dbReference>
<organism evidence="2">
    <name type="scientific">Arundo donax</name>
    <name type="common">Giant reed</name>
    <name type="synonym">Donax arundinaceus</name>
    <dbReference type="NCBI Taxonomy" id="35708"/>
    <lineage>
        <taxon>Eukaryota</taxon>
        <taxon>Viridiplantae</taxon>
        <taxon>Streptophyta</taxon>
        <taxon>Embryophyta</taxon>
        <taxon>Tracheophyta</taxon>
        <taxon>Spermatophyta</taxon>
        <taxon>Magnoliopsida</taxon>
        <taxon>Liliopsida</taxon>
        <taxon>Poales</taxon>
        <taxon>Poaceae</taxon>
        <taxon>PACMAD clade</taxon>
        <taxon>Arundinoideae</taxon>
        <taxon>Arundineae</taxon>
        <taxon>Arundo</taxon>
    </lineage>
</organism>